<feature type="region of interest" description="Disordered" evidence="1">
    <location>
        <begin position="1"/>
        <end position="57"/>
    </location>
</feature>
<dbReference type="Proteomes" id="UP000247602">
    <property type="component" value="Unassembled WGS sequence"/>
</dbReference>
<accession>A0A323VHX0</accession>
<dbReference type="AlphaFoldDB" id="A0A323VHX0"/>
<keyword evidence="4" id="KW-1185">Reference proteome</keyword>
<organism evidence="3 4">
    <name type="scientific">Modestobacter versicolor</name>
    <dbReference type="NCBI Taxonomy" id="429133"/>
    <lineage>
        <taxon>Bacteria</taxon>
        <taxon>Bacillati</taxon>
        <taxon>Actinomycetota</taxon>
        <taxon>Actinomycetes</taxon>
        <taxon>Geodermatophilales</taxon>
        <taxon>Geodermatophilaceae</taxon>
        <taxon>Modestobacter</taxon>
    </lineage>
</organism>
<proteinExistence type="predicted"/>
<dbReference type="SUPFAM" id="SSF54909">
    <property type="entry name" value="Dimeric alpha+beta barrel"/>
    <property type="match status" value="1"/>
</dbReference>
<feature type="domain" description="DUF3291" evidence="2">
    <location>
        <begin position="66"/>
        <end position="203"/>
    </location>
</feature>
<dbReference type="Pfam" id="PF11695">
    <property type="entry name" value="DUF3291"/>
    <property type="match status" value="1"/>
</dbReference>
<feature type="region of interest" description="Disordered" evidence="1">
    <location>
        <begin position="200"/>
        <end position="231"/>
    </location>
</feature>
<evidence type="ECO:0000313" key="4">
    <source>
        <dbReference type="Proteomes" id="UP000247602"/>
    </source>
</evidence>
<sequence length="231" mass="26171">MTALSSADRGARDRCASTPPPRGVARECAQDVVSRPRTRRSAHNGGPPLGWRRRGRSPTIGRVAQLAQANLFRPRAPWDDPVMREFVLALDTVNSLAEASPGFVWRLLPGDGHGAVVVEDDDAPVLVNLSVWTAYPPLHEFVYRSAHASYLRRRSRWFEPVTQPAAVLWWVDDGDRPSADDAVRRLRYLQRYGPTARAFGMRQRFEPDGRPSPRRQGPRELPPWRPADRRR</sequence>
<gene>
    <name evidence="3" type="ORF">DMO24_19230</name>
</gene>
<dbReference type="InterPro" id="IPR011008">
    <property type="entry name" value="Dimeric_a/b-barrel"/>
</dbReference>
<evidence type="ECO:0000256" key="1">
    <source>
        <dbReference type="SAM" id="MobiDB-lite"/>
    </source>
</evidence>
<reference evidence="3 4" key="1">
    <citation type="submission" date="2018-06" db="EMBL/GenBank/DDBJ databases">
        <title>Draft genome sequence of Modestobacter versicolor CP153-2.</title>
        <authorList>
            <person name="Gundlapally S.R."/>
        </authorList>
    </citation>
    <scope>NUCLEOTIDE SEQUENCE [LARGE SCALE GENOMIC DNA]</scope>
    <source>
        <strain evidence="3 4">CP153-2</strain>
    </source>
</reference>
<evidence type="ECO:0000313" key="3">
    <source>
        <dbReference type="EMBL" id="PZA19718.1"/>
    </source>
</evidence>
<dbReference type="EMBL" id="QKNV01000281">
    <property type="protein sequence ID" value="PZA19718.1"/>
    <property type="molecule type" value="Genomic_DNA"/>
</dbReference>
<comment type="caution">
    <text evidence="3">The sequence shown here is derived from an EMBL/GenBank/DDBJ whole genome shotgun (WGS) entry which is preliminary data.</text>
</comment>
<dbReference type="InterPro" id="IPR021708">
    <property type="entry name" value="DUF3291"/>
</dbReference>
<evidence type="ECO:0000259" key="2">
    <source>
        <dbReference type="Pfam" id="PF11695"/>
    </source>
</evidence>
<protein>
    <recommendedName>
        <fullName evidence="2">DUF3291 domain-containing protein</fullName>
    </recommendedName>
</protein>
<name>A0A323VHX0_9ACTN</name>
<dbReference type="OrthoDB" id="2376237at2"/>